<dbReference type="Proteomes" id="UP001172680">
    <property type="component" value="Unassembled WGS sequence"/>
</dbReference>
<sequence length="839" mass="91966">MAQARVAVKEGAEQQPSHAAIDNGNPANFKPKYLVLDDINIDLITVGVTTCTLISIFAFHLPAVVAILVAATIILPLRIFFLAPQLHKDQLDAVRSNVEKKYGKIAYTIASDLSLPGAAKQLYDRVKNEGFTVDILVNGAGLGAAGETLEQSAELAERMTTLNCIALVQLTQLFGKDMVRRGRGWILQISSVGGWMVSPGQNIYHATKHYVRAFSEALSIELRGYPGVVNTQLMPGPTHTQFVTRAHAEETFMMAASGAMEDPKSVALAGYNGNGFDDASGTAKRSPYDSQLDEFSATGNDGAPTDEMELKESVQSCVDSPAVSLGSQDHTGRLYNDQEDMLRLGKKQEVPRNFRFFATLGFVAVFVSSWEFVLVSTWGGLLNGGFGGLIWEYLWTFCLYSTVVVSLAEMSSMAPTAGGQYHWVSEFAPSWCQKFLSYMAGWTSIVAWQPALAGGLYPIIVILETMIVYWNEDFAFTRWQQSLLMIAFGFLTIPFNTFWRRFLPMFEIIVLVLHFAGFFATIIPLWVLAPKNSASEVFTEVVNSGGWSNTGLSLLIGQVTVLYCMAGFDSAVHLAEEVEDAARNVPRSMVWAFLLNGCMGFVMLITYCFCIGSLDSALEADEPFVNTFLNVGSPGGATGLTLILFVLLICGNNTCTTTESRQLWAFSRDHGLPGSAWLSKIHPTWGVPVNCIMVTIAINIVLCLINLGSDVAFNIIISIQMVGFLATYIISIGCLLGKRLRGEPLPPARWSLGRWGLPINAIALCYSCFFIVFCFFPLEVPVTADNMNYAIAIFAVVIAVSLGFWFVQGRKTYTAPVVFTAGHRTEDMPLQSIAMLRKH</sequence>
<name>A0ACC2YKV7_9PEZI</name>
<protein>
    <submittedName>
        <fullName evidence="1">Uncharacterized protein</fullName>
    </submittedName>
</protein>
<reference evidence="1" key="1">
    <citation type="submission" date="2022-10" db="EMBL/GenBank/DDBJ databases">
        <title>Culturing micro-colonial fungi from biological soil crusts in the Mojave desert and describing Neophaeococcomyces mojavensis, and introducing the new genera and species Taxawa tesnikishii.</title>
        <authorList>
            <person name="Kurbessoian T."/>
            <person name="Stajich J.E."/>
        </authorList>
    </citation>
    <scope>NUCLEOTIDE SEQUENCE</scope>
    <source>
        <strain evidence="1">JES_115</strain>
    </source>
</reference>
<accession>A0ACC2YKV7</accession>
<dbReference type="EMBL" id="JAPDRP010000026">
    <property type="protein sequence ID" value="KAJ9635765.1"/>
    <property type="molecule type" value="Genomic_DNA"/>
</dbReference>
<gene>
    <name evidence="1" type="ORF">H2199_008117</name>
</gene>
<proteinExistence type="predicted"/>
<comment type="caution">
    <text evidence="1">The sequence shown here is derived from an EMBL/GenBank/DDBJ whole genome shotgun (WGS) entry which is preliminary data.</text>
</comment>
<keyword evidence="2" id="KW-1185">Reference proteome</keyword>
<evidence type="ECO:0000313" key="1">
    <source>
        <dbReference type="EMBL" id="KAJ9635765.1"/>
    </source>
</evidence>
<organism evidence="1 2">
    <name type="scientific">Coniosporium tulheliwenetii</name>
    <dbReference type="NCBI Taxonomy" id="3383036"/>
    <lineage>
        <taxon>Eukaryota</taxon>
        <taxon>Fungi</taxon>
        <taxon>Dikarya</taxon>
        <taxon>Ascomycota</taxon>
        <taxon>Pezizomycotina</taxon>
        <taxon>Dothideomycetes</taxon>
        <taxon>Dothideomycetes incertae sedis</taxon>
        <taxon>Coniosporium</taxon>
    </lineage>
</organism>
<evidence type="ECO:0000313" key="2">
    <source>
        <dbReference type="Proteomes" id="UP001172680"/>
    </source>
</evidence>